<dbReference type="NCBIfam" id="TIGR00401">
    <property type="entry name" value="msrA"/>
    <property type="match status" value="1"/>
</dbReference>
<sequence>MSLDRENVMNTTSTEFATLGGGCFWCTEAVFQQIRGVSKVESGYAGGSVHQPSYEQICTGKTGHAEVVRLTFDPAVVSYHDLLQIFFTIHDPTTLNRQGNDAGTQYRSVIFFHDEQQQAIARQVVADMAKVWDDPIVTEISPAPMFYLAEAYHQNYYRQNPQQGYCSFVVAPKVAKARKLFASKLIA</sequence>
<evidence type="ECO:0000256" key="4">
    <source>
        <dbReference type="HAMAP-Rule" id="MF_01401"/>
    </source>
</evidence>
<dbReference type="HAMAP" id="MF_01401">
    <property type="entry name" value="MsrA"/>
    <property type="match status" value="1"/>
</dbReference>
<proteinExistence type="inferred from homology"/>
<dbReference type="GO" id="GO:0008113">
    <property type="term" value="F:peptide-methionine (S)-S-oxide reductase activity"/>
    <property type="evidence" value="ECO:0007669"/>
    <property type="project" value="UniProtKB-EC"/>
</dbReference>
<protein>
    <recommendedName>
        <fullName evidence="4">Peptide methionine sulfoxide reductase MsrA</fullName>
        <shortName evidence="4">Protein-methionine-S-oxide reductase</shortName>
        <ecNumber evidence="4">1.8.4.11</ecNumber>
    </recommendedName>
    <alternativeName>
        <fullName evidence="4">Peptide-methionine (S)-S-oxide reductase</fullName>
        <shortName evidence="4">Peptide Met(O) reductase</shortName>
    </alternativeName>
</protein>
<accession>A0ABR6ZSC7</accession>
<dbReference type="Proteomes" id="UP000650424">
    <property type="component" value="Unassembled WGS sequence"/>
</dbReference>
<dbReference type="PANTHER" id="PTHR43774">
    <property type="entry name" value="PEPTIDE METHIONINE SULFOXIDE REDUCTASE"/>
    <property type="match status" value="1"/>
</dbReference>
<dbReference type="Gene3D" id="3.30.1060.10">
    <property type="entry name" value="Peptide methionine sulphoxide reductase MsrA"/>
    <property type="match status" value="1"/>
</dbReference>
<evidence type="ECO:0000259" key="5">
    <source>
        <dbReference type="Pfam" id="PF01625"/>
    </source>
</evidence>
<reference evidence="6 7" key="1">
    <citation type="submission" date="2020-08" db="EMBL/GenBank/DDBJ databases">
        <title>Novel species isolated from subtropical streams in China.</title>
        <authorList>
            <person name="Lu H."/>
        </authorList>
    </citation>
    <scope>NUCLEOTIDE SEQUENCE [LARGE SCALE GENOMIC DNA]</scope>
    <source>
        <strain evidence="6 7">CY18W</strain>
    </source>
</reference>
<dbReference type="EC" id="1.8.4.11" evidence="4"/>
<feature type="domain" description="Peptide methionine sulphoxide reductase MsrA" evidence="5">
    <location>
        <begin position="17"/>
        <end position="166"/>
    </location>
</feature>
<evidence type="ECO:0000313" key="6">
    <source>
        <dbReference type="EMBL" id="MBC3918822.1"/>
    </source>
</evidence>
<organism evidence="6 7">
    <name type="scientific">Undibacterium hunanense</name>
    <dbReference type="NCBI Taxonomy" id="2762292"/>
    <lineage>
        <taxon>Bacteria</taxon>
        <taxon>Pseudomonadati</taxon>
        <taxon>Pseudomonadota</taxon>
        <taxon>Betaproteobacteria</taxon>
        <taxon>Burkholderiales</taxon>
        <taxon>Oxalobacteraceae</taxon>
        <taxon>Undibacterium</taxon>
    </lineage>
</organism>
<gene>
    <name evidence="4 6" type="primary">msrA</name>
    <name evidence="6" type="ORF">H8L32_15115</name>
</gene>
<evidence type="ECO:0000256" key="2">
    <source>
        <dbReference type="ARBA" id="ARBA00047806"/>
    </source>
</evidence>
<comment type="similarity">
    <text evidence="4">Belongs to the MsrA Met sulfoxide reductase family.</text>
</comment>
<name>A0ABR6ZSC7_9BURK</name>
<dbReference type="InterPro" id="IPR036509">
    <property type="entry name" value="Met_Sox_Rdtase_MsrA_sf"/>
</dbReference>
<dbReference type="InterPro" id="IPR002569">
    <property type="entry name" value="Met_Sox_Rdtase_MsrA_dom"/>
</dbReference>
<comment type="catalytic activity">
    <reaction evidence="2 4">
        <text>L-methionyl-[protein] + [thioredoxin]-disulfide + H2O = L-methionyl-(S)-S-oxide-[protein] + [thioredoxin]-dithiol</text>
        <dbReference type="Rhea" id="RHEA:14217"/>
        <dbReference type="Rhea" id="RHEA-COMP:10698"/>
        <dbReference type="Rhea" id="RHEA-COMP:10700"/>
        <dbReference type="Rhea" id="RHEA-COMP:12313"/>
        <dbReference type="Rhea" id="RHEA-COMP:12315"/>
        <dbReference type="ChEBI" id="CHEBI:15377"/>
        <dbReference type="ChEBI" id="CHEBI:16044"/>
        <dbReference type="ChEBI" id="CHEBI:29950"/>
        <dbReference type="ChEBI" id="CHEBI:44120"/>
        <dbReference type="ChEBI" id="CHEBI:50058"/>
        <dbReference type="EC" id="1.8.4.11"/>
    </reaction>
</comment>
<keyword evidence="1 4" id="KW-0560">Oxidoreductase</keyword>
<evidence type="ECO:0000313" key="7">
    <source>
        <dbReference type="Proteomes" id="UP000650424"/>
    </source>
</evidence>
<dbReference type="PANTHER" id="PTHR43774:SF1">
    <property type="entry name" value="PEPTIDE METHIONINE SULFOXIDE REDUCTASE MSRA 2"/>
    <property type="match status" value="1"/>
</dbReference>
<keyword evidence="7" id="KW-1185">Reference proteome</keyword>
<evidence type="ECO:0000256" key="3">
    <source>
        <dbReference type="ARBA" id="ARBA00048782"/>
    </source>
</evidence>
<comment type="function">
    <text evidence="4">Has an important function as a repair enzyme for proteins that have been inactivated by oxidation. Catalyzes the reversible oxidation-reduction of methionine sulfoxide in proteins to methionine.</text>
</comment>
<comment type="caution">
    <text evidence="6">The sequence shown here is derived from an EMBL/GenBank/DDBJ whole genome shotgun (WGS) entry which is preliminary data.</text>
</comment>
<comment type="catalytic activity">
    <reaction evidence="3 4">
        <text>[thioredoxin]-disulfide + L-methionine + H2O = L-methionine (S)-S-oxide + [thioredoxin]-dithiol</text>
        <dbReference type="Rhea" id="RHEA:19993"/>
        <dbReference type="Rhea" id="RHEA-COMP:10698"/>
        <dbReference type="Rhea" id="RHEA-COMP:10700"/>
        <dbReference type="ChEBI" id="CHEBI:15377"/>
        <dbReference type="ChEBI" id="CHEBI:29950"/>
        <dbReference type="ChEBI" id="CHEBI:50058"/>
        <dbReference type="ChEBI" id="CHEBI:57844"/>
        <dbReference type="ChEBI" id="CHEBI:58772"/>
        <dbReference type="EC" id="1.8.4.11"/>
    </reaction>
</comment>
<dbReference type="EMBL" id="JACOGF010000007">
    <property type="protein sequence ID" value="MBC3918822.1"/>
    <property type="molecule type" value="Genomic_DNA"/>
</dbReference>
<feature type="active site" evidence="4">
    <location>
        <position position="23"/>
    </location>
</feature>
<dbReference type="SUPFAM" id="SSF55068">
    <property type="entry name" value="Peptide methionine sulfoxide reductase"/>
    <property type="match status" value="1"/>
</dbReference>
<evidence type="ECO:0000256" key="1">
    <source>
        <dbReference type="ARBA" id="ARBA00023002"/>
    </source>
</evidence>
<dbReference type="Pfam" id="PF01625">
    <property type="entry name" value="PMSR"/>
    <property type="match status" value="1"/>
</dbReference>